<keyword evidence="3 9" id="KW-1003">Cell membrane</keyword>
<evidence type="ECO:0000256" key="5">
    <source>
        <dbReference type="ARBA" id="ARBA00022927"/>
    </source>
</evidence>
<name>A0A0G0LU50_9BACT</name>
<feature type="transmembrane region" description="Helical" evidence="9">
    <location>
        <begin position="6"/>
        <end position="23"/>
    </location>
</feature>
<dbReference type="Pfam" id="PF02416">
    <property type="entry name" value="TatA_B_E"/>
    <property type="match status" value="1"/>
</dbReference>
<dbReference type="GO" id="GO:0008320">
    <property type="term" value="F:protein transmembrane transporter activity"/>
    <property type="evidence" value="ECO:0007669"/>
    <property type="project" value="UniProtKB-UniRule"/>
</dbReference>
<dbReference type="PATRIC" id="fig|1618573.3.peg.92"/>
<dbReference type="STRING" id="1618573.UT19_C0001G0089"/>
<keyword evidence="5 9" id="KW-0653">Protein transport</keyword>
<dbReference type="GO" id="GO:0033281">
    <property type="term" value="C:TAT protein transport complex"/>
    <property type="evidence" value="ECO:0007669"/>
    <property type="project" value="UniProtKB-UniRule"/>
</dbReference>
<evidence type="ECO:0000256" key="10">
    <source>
        <dbReference type="SAM" id="MobiDB-lite"/>
    </source>
</evidence>
<dbReference type="NCBIfam" id="TIGR01411">
    <property type="entry name" value="tatAE"/>
    <property type="match status" value="1"/>
</dbReference>
<dbReference type="InterPro" id="IPR003369">
    <property type="entry name" value="TatA/B/E"/>
</dbReference>
<evidence type="ECO:0000256" key="3">
    <source>
        <dbReference type="ARBA" id="ARBA00022475"/>
    </source>
</evidence>
<comment type="subunit">
    <text evidence="9">Forms a complex with TatC.</text>
</comment>
<accession>A0A0G0LU50</accession>
<comment type="caution">
    <text evidence="11">The sequence shown here is derived from an EMBL/GenBank/DDBJ whole genome shotgun (WGS) entry which is preliminary data.</text>
</comment>
<keyword evidence="8 9" id="KW-0472">Membrane</keyword>
<comment type="similarity">
    <text evidence="9">Belongs to the TatA/E family.</text>
</comment>
<dbReference type="HAMAP" id="MF_00236">
    <property type="entry name" value="TatA_E"/>
    <property type="match status" value="1"/>
</dbReference>
<evidence type="ECO:0000256" key="2">
    <source>
        <dbReference type="ARBA" id="ARBA00022448"/>
    </source>
</evidence>
<keyword evidence="2 9" id="KW-0813">Transport</keyword>
<dbReference type="EMBL" id="LBVW01000001">
    <property type="protein sequence ID" value="KKQ94552.1"/>
    <property type="molecule type" value="Genomic_DNA"/>
</dbReference>
<feature type="region of interest" description="Disordered" evidence="10">
    <location>
        <begin position="44"/>
        <end position="63"/>
    </location>
</feature>
<dbReference type="InterPro" id="IPR006312">
    <property type="entry name" value="TatA/E"/>
</dbReference>
<keyword evidence="7 9" id="KW-0811">Translocation</keyword>
<evidence type="ECO:0000256" key="1">
    <source>
        <dbReference type="ARBA" id="ARBA00004162"/>
    </source>
</evidence>
<keyword evidence="6 9" id="KW-1133">Transmembrane helix</keyword>
<keyword evidence="4 9" id="KW-0812">Transmembrane</keyword>
<evidence type="ECO:0000313" key="12">
    <source>
        <dbReference type="Proteomes" id="UP000034932"/>
    </source>
</evidence>
<dbReference type="NCBIfam" id="NF011430">
    <property type="entry name" value="PRK14861.1"/>
    <property type="match status" value="1"/>
</dbReference>
<evidence type="ECO:0000256" key="9">
    <source>
        <dbReference type="HAMAP-Rule" id="MF_00236"/>
    </source>
</evidence>
<gene>
    <name evidence="9" type="primary">tatA</name>
    <name evidence="11" type="ORF">UT19_C0001G0089</name>
</gene>
<dbReference type="Gene3D" id="1.20.5.3310">
    <property type="match status" value="1"/>
</dbReference>
<comment type="function">
    <text evidence="9">Part of the twin-arginine translocation (Tat) system that transports large folded proteins containing a characteristic twin-arginine motif in their signal peptide across membranes. TatA could form the protein-conducting channel of the Tat system.</text>
</comment>
<comment type="subcellular location">
    <subcellularLocation>
        <location evidence="1 9">Cell membrane</location>
        <topology evidence="1 9">Single-pass membrane protein</topology>
    </subcellularLocation>
</comment>
<evidence type="ECO:0000313" key="11">
    <source>
        <dbReference type="EMBL" id="KKQ94552.1"/>
    </source>
</evidence>
<evidence type="ECO:0000256" key="4">
    <source>
        <dbReference type="ARBA" id="ARBA00022692"/>
    </source>
</evidence>
<organism evidence="11 12">
    <name type="scientific">Candidatus Woesebacteria bacterium GW2011_GWB1_39_10b</name>
    <dbReference type="NCBI Taxonomy" id="1618573"/>
    <lineage>
        <taxon>Bacteria</taxon>
        <taxon>Candidatus Woeseibacteriota</taxon>
    </lineage>
</organism>
<evidence type="ECO:0000256" key="8">
    <source>
        <dbReference type="ARBA" id="ARBA00023136"/>
    </source>
</evidence>
<evidence type="ECO:0000256" key="7">
    <source>
        <dbReference type="ARBA" id="ARBA00023010"/>
    </source>
</evidence>
<protein>
    <recommendedName>
        <fullName evidence="9">Sec-independent protein translocase protein TatA</fullName>
    </recommendedName>
</protein>
<sequence length="63" mass="6867">MLSTVGPTEIAVIAIVILILFGGKKLPEMGRGLGESFREFKKAFRSKKEPSSAKATEGEEEKK</sequence>
<dbReference type="Proteomes" id="UP000034932">
    <property type="component" value="Unassembled WGS sequence"/>
</dbReference>
<dbReference type="PANTHER" id="PTHR42982:SF1">
    <property type="entry name" value="SEC-INDEPENDENT PROTEIN TRANSLOCASE PROTEIN TATA"/>
    <property type="match status" value="1"/>
</dbReference>
<dbReference type="GO" id="GO:0043953">
    <property type="term" value="P:protein transport by the Tat complex"/>
    <property type="evidence" value="ECO:0007669"/>
    <property type="project" value="UniProtKB-UniRule"/>
</dbReference>
<reference evidence="11 12" key="1">
    <citation type="journal article" date="2015" name="Nature">
        <title>rRNA introns, odd ribosomes, and small enigmatic genomes across a large radiation of phyla.</title>
        <authorList>
            <person name="Brown C.T."/>
            <person name="Hug L.A."/>
            <person name="Thomas B.C."/>
            <person name="Sharon I."/>
            <person name="Castelle C.J."/>
            <person name="Singh A."/>
            <person name="Wilkins M.J."/>
            <person name="Williams K.H."/>
            <person name="Banfield J.F."/>
        </authorList>
    </citation>
    <scope>NUCLEOTIDE SEQUENCE [LARGE SCALE GENOMIC DNA]</scope>
</reference>
<dbReference type="PANTHER" id="PTHR42982">
    <property type="entry name" value="SEC-INDEPENDENT PROTEIN TRANSLOCASE PROTEIN TATA"/>
    <property type="match status" value="1"/>
</dbReference>
<evidence type="ECO:0000256" key="6">
    <source>
        <dbReference type="ARBA" id="ARBA00022989"/>
    </source>
</evidence>
<proteinExistence type="inferred from homology"/>
<dbReference type="AlphaFoldDB" id="A0A0G0LU50"/>